<protein>
    <recommendedName>
        <fullName evidence="1">VWFA domain-containing protein</fullName>
    </recommendedName>
</protein>
<gene>
    <name evidence="2" type="ORF">Prum_002340</name>
</gene>
<organism evidence="2 3">
    <name type="scientific">Phytohabitans rumicis</name>
    <dbReference type="NCBI Taxonomy" id="1076125"/>
    <lineage>
        <taxon>Bacteria</taxon>
        <taxon>Bacillati</taxon>
        <taxon>Actinomycetota</taxon>
        <taxon>Actinomycetes</taxon>
        <taxon>Micromonosporales</taxon>
        <taxon>Micromonosporaceae</taxon>
    </lineage>
</organism>
<evidence type="ECO:0000313" key="3">
    <source>
        <dbReference type="Proteomes" id="UP000482960"/>
    </source>
</evidence>
<evidence type="ECO:0000259" key="1">
    <source>
        <dbReference type="Pfam" id="PF13519"/>
    </source>
</evidence>
<dbReference type="AlphaFoldDB" id="A0A6V8KN43"/>
<dbReference type="InterPro" id="IPR002035">
    <property type="entry name" value="VWF_A"/>
</dbReference>
<accession>A0A6V8KN43</accession>
<dbReference type="EMBL" id="BLPG01000001">
    <property type="protein sequence ID" value="GFJ86592.1"/>
    <property type="molecule type" value="Genomic_DNA"/>
</dbReference>
<proteinExistence type="predicted"/>
<dbReference type="InterPro" id="IPR036465">
    <property type="entry name" value="vWFA_dom_sf"/>
</dbReference>
<reference evidence="2 3" key="1">
    <citation type="submission" date="2020-03" db="EMBL/GenBank/DDBJ databases">
        <title>Whole genome shotgun sequence of Phytohabitans rumicis NBRC 108638.</title>
        <authorList>
            <person name="Komaki H."/>
            <person name="Tamura T."/>
        </authorList>
    </citation>
    <scope>NUCLEOTIDE SEQUENCE [LARGE SCALE GENOMIC DNA]</scope>
    <source>
        <strain evidence="2 3">NBRC 108638</strain>
    </source>
</reference>
<reference evidence="2 3" key="2">
    <citation type="submission" date="2020-03" db="EMBL/GenBank/DDBJ databases">
        <authorList>
            <person name="Ichikawa N."/>
            <person name="Kimura A."/>
            <person name="Kitahashi Y."/>
            <person name="Uohara A."/>
        </authorList>
    </citation>
    <scope>NUCLEOTIDE SEQUENCE [LARGE SCALE GENOMIC DNA]</scope>
    <source>
        <strain evidence="2 3">NBRC 108638</strain>
    </source>
</reference>
<dbReference type="RefSeq" id="WP_173073164.1">
    <property type="nucleotide sequence ID" value="NZ_BLPG01000001.1"/>
</dbReference>
<dbReference type="Proteomes" id="UP000482960">
    <property type="component" value="Unassembled WGS sequence"/>
</dbReference>
<sequence length="131" mass="13993">MSDWIRRPFAGIGLTQCPPGRHLRKLQERYGGSVLLCIDVSGSMACADGGARTRLQHAVAGAERFVAEALAAHYAIGLVLWHHQVAGFVPLTRDPAPVLTALRSAVAAGGNDVTHTLRLGMRELRDRTGTG</sequence>
<keyword evidence="3" id="KW-1185">Reference proteome</keyword>
<dbReference type="Pfam" id="PF13519">
    <property type="entry name" value="VWA_2"/>
    <property type="match status" value="1"/>
</dbReference>
<dbReference type="SUPFAM" id="SSF53300">
    <property type="entry name" value="vWA-like"/>
    <property type="match status" value="1"/>
</dbReference>
<comment type="caution">
    <text evidence="2">The sequence shown here is derived from an EMBL/GenBank/DDBJ whole genome shotgun (WGS) entry which is preliminary data.</text>
</comment>
<dbReference type="Gene3D" id="3.40.50.410">
    <property type="entry name" value="von Willebrand factor, type A domain"/>
    <property type="match status" value="1"/>
</dbReference>
<feature type="domain" description="VWFA" evidence="1">
    <location>
        <begin position="34"/>
        <end position="128"/>
    </location>
</feature>
<evidence type="ECO:0000313" key="2">
    <source>
        <dbReference type="EMBL" id="GFJ86592.1"/>
    </source>
</evidence>
<name>A0A6V8KN43_9ACTN</name>